<dbReference type="PANTHER" id="PTHR11241">
    <property type="entry name" value="DEOXYURIDINE 5'-TRIPHOSPHATE NUCLEOTIDOHYDROLASE"/>
    <property type="match status" value="1"/>
</dbReference>
<evidence type="ECO:0000313" key="7">
    <source>
        <dbReference type="EMBL" id="MER5170981.1"/>
    </source>
</evidence>
<dbReference type="RefSeq" id="WP_339113419.1">
    <property type="nucleotide sequence ID" value="NZ_JAYWLC010000002.1"/>
</dbReference>
<comment type="catalytic activity">
    <reaction evidence="4 5">
        <text>dUTP + H2O = dUMP + diphosphate + H(+)</text>
        <dbReference type="Rhea" id="RHEA:10248"/>
        <dbReference type="ChEBI" id="CHEBI:15377"/>
        <dbReference type="ChEBI" id="CHEBI:15378"/>
        <dbReference type="ChEBI" id="CHEBI:33019"/>
        <dbReference type="ChEBI" id="CHEBI:61555"/>
        <dbReference type="ChEBI" id="CHEBI:246422"/>
        <dbReference type="EC" id="3.6.1.23"/>
    </reaction>
</comment>
<evidence type="ECO:0000256" key="2">
    <source>
        <dbReference type="ARBA" id="ARBA00022801"/>
    </source>
</evidence>
<feature type="binding site" evidence="5">
    <location>
        <begin position="86"/>
        <end position="88"/>
    </location>
    <ligand>
        <name>substrate</name>
    </ligand>
</feature>
<dbReference type="CDD" id="cd07557">
    <property type="entry name" value="trimeric_dUTPase"/>
    <property type="match status" value="1"/>
</dbReference>
<dbReference type="InterPro" id="IPR036157">
    <property type="entry name" value="dUTPase-like_sf"/>
</dbReference>
<accession>A0ABV1SDK4</accession>
<dbReference type="InterPro" id="IPR033704">
    <property type="entry name" value="dUTPase_trimeric"/>
</dbReference>
<organism evidence="7 8">
    <name type="scientific">Thioclava kandeliae</name>
    <dbReference type="NCBI Taxonomy" id="3070818"/>
    <lineage>
        <taxon>Bacteria</taxon>
        <taxon>Pseudomonadati</taxon>
        <taxon>Pseudomonadota</taxon>
        <taxon>Alphaproteobacteria</taxon>
        <taxon>Rhodobacterales</taxon>
        <taxon>Paracoccaceae</taxon>
        <taxon>Thioclava</taxon>
    </lineage>
</organism>
<feature type="binding site" evidence="5">
    <location>
        <position position="82"/>
    </location>
    <ligand>
        <name>substrate</name>
    </ligand>
</feature>
<dbReference type="InterPro" id="IPR029054">
    <property type="entry name" value="dUTPase-like"/>
</dbReference>
<keyword evidence="5" id="KW-0460">Magnesium</keyword>
<protein>
    <recommendedName>
        <fullName evidence="5">Deoxyuridine 5'-triphosphate nucleotidohydrolase</fullName>
        <shortName evidence="5">dUTPase</shortName>
        <ecNumber evidence="5">3.6.1.23</ecNumber>
    </recommendedName>
    <alternativeName>
        <fullName evidence="5">dUTP pyrophosphatase</fullName>
    </alternativeName>
</protein>
<dbReference type="Pfam" id="PF00692">
    <property type="entry name" value="dUTPase"/>
    <property type="match status" value="1"/>
</dbReference>
<keyword evidence="2 5" id="KW-0378">Hydrolase</keyword>
<keyword evidence="8" id="KW-1185">Reference proteome</keyword>
<evidence type="ECO:0000256" key="3">
    <source>
        <dbReference type="ARBA" id="ARBA00023080"/>
    </source>
</evidence>
<comment type="similarity">
    <text evidence="1 5">Belongs to the dUTPase family.</text>
</comment>
<comment type="caution">
    <text evidence="7">The sequence shown here is derived from an EMBL/GenBank/DDBJ whole genome shotgun (WGS) entry which is preliminary data.</text>
</comment>
<sequence>MTMEIRFKRAEGNLDLPLPSYATAGAAGMDLRAFLPDGPITFEPMQFEFISTGFHVELPAGTEMQIRPRSGLALKHGFIIPNSPGTVDEDYRGVVQIGLMLLGKVPFRISHGDRIAQAVIAQVHRFDVTEVGTLSDTARGAGGFGSTGIG</sequence>
<feature type="binding site" evidence="5">
    <location>
        <begin position="69"/>
        <end position="71"/>
    </location>
    <ligand>
        <name>substrate</name>
    </ligand>
</feature>
<reference evidence="7 8" key="1">
    <citation type="submission" date="2024-01" db="EMBL/GenBank/DDBJ databases">
        <authorList>
            <person name="Deng Y."/>
            <person name="Su J."/>
        </authorList>
    </citation>
    <scope>NUCLEOTIDE SEQUENCE [LARGE SCALE GENOMIC DNA]</scope>
    <source>
        <strain evidence="7 8">CPCC 100088</strain>
    </source>
</reference>
<dbReference type="InterPro" id="IPR008181">
    <property type="entry name" value="dUTPase"/>
</dbReference>
<dbReference type="NCBIfam" id="NF001862">
    <property type="entry name" value="PRK00601.1"/>
    <property type="match status" value="1"/>
</dbReference>
<dbReference type="NCBIfam" id="TIGR00576">
    <property type="entry name" value="dut"/>
    <property type="match status" value="1"/>
</dbReference>
<keyword evidence="5" id="KW-0479">Metal-binding</keyword>
<comment type="cofactor">
    <cofactor evidence="5">
        <name>Mg(2+)</name>
        <dbReference type="ChEBI" id="CHEBI:18420"/>
    </cofactor>
</comment>
<dbReference type="Proteomes" id="UP001438953">
    <property type="component" value="Unassembled WGS sequence"/>
</dbReference>
<evidence type="ECO:0000259" key="6">
    <source>
        <dbReference type="Pfam" id="PF00692"/>
    </source>
</evidence>
<evidence type="ECO:0000256" key="5">
    <source>
        <dbReference type="HAMAP-Rule" id="MF_00116"/>
    </source>
</evidence>
<name>A0ABV1SDK4_9RHOB</name>
<dbReference type="Gene3D" id="2.70.40.10">
    <property type="match status" value="1"/>
</dbReference>
<dbReference type="SUPFAM" id="SSF51283">
    <property type="entry name" value="dUTPase-like"/>
    <property type="match status" value="1"/>
</dbReference>
<comment type="pathway">
    <text evidence="5">Pyrimidine metabolism; dUMP biosynthesis; dUMP from dCTP (dUTP route): step 2/2.</text>
</comment>
<feature type="domain" description="dUTPase-like" evidence="6">
    <location>
        <begin position="17"/>
        <end position="148"/>
    </location>
</feature>
<dbReference type="PANTHER" id="PTHR11241:SF0">
    <property type="entry name" value="DEOXYURIDINE 5'-TRIPHOSPHATE NUCLEOTIDOHYDROLASE"/>
    <property type="match status" value="1"/>
</dbReference>
<keyword evidence="3 5" id="KW-0546">Nucleotide metabolism</keyword>
<reference evidence="7 8" key="2">
    <citation type="submission" date="2024-06" db="EMBL/GenBank/DDBJ databases">
        <title>Thioclava kandeliae sp. nov. from a rhizosphere soil sample of Kandelia candel in a mangrove.</title>
        <authorList>
            <person name="Mu T."/>
        </authorList>
    </citation>
    <scope>NUCLEOTIDE SEQUENCE [LARGE SCALE GENOMIC DNA]</scope>
    <source>
        <strain evidence="7 8">CPCC 100088</strain>
    </source>
</reference>
<evidence type="ECO:0000256" key="1">
    <source>
        <dbReference type="ARBA" id="ARBA00006581"/>
    </source>
</evidence>
<comment type="function">
    <text evidence="5">This enzyme is involved in nucleotide metabolism: it produces dUMP, the immediate precursor of thymidine nucleotides and it decreases the intracellular concentration of dUTP so that uracil cannot be incorporated into DNA.</text>
</comment>
<evidence type="ECO:0000313" key="8">
    <source>
        <dbReference type="Proteomes" id="UP001438953"/>
    </source>
</evidence>
<dbReference type="EC" id="3.6.1.23" evidence="5"/>
<comment type="caution">
    <text evidence="5">Lacks conserved residue(s) required for the propagation of feature annotation.</text>
</comment>
<gene>
    <name evidence="5 7" type="primary">dut</name>
    <name evidence="7" type="ORF">VSX56_04260</name>
</gene>
<dbReference type="EMBL" id="JAYWLC010000002">
    <property type="protein sequence ID" value="MER5170981.1"/>
    <property type="molecule type" value="Genomic_DNA"/>
</dbReference>
<proteinExistence type="inferred from homology"/>
<evidence type="ECO:0000256" key="4">
    <source>
        <dbReference type="ARBA" id="ARBA00047686"/>
    </source>
</evidence>
<dbReference type="GO" id="GO:0004170">
    <property type="term" value="F:dUTP diphosphatase activity"/>
    <property type="evidence" value="ECO:0007669"/>
    <property type="project" value="UniProtKB-EC"/>
</dbReference>
<dbReference type="HAMAP" id="MF_00116">
    <property type="entry name" value="dUTPase_bact"/>
    <property type="match status" value="1"/>
</dbReference>